<dbReference type="Proteomes" id="UP001151081">
    <property type="component" value="Unassembled WGS sequence"/>
</dbReference>
<dbReference type="EMBL" id="JAGTJJ010000010">
    <property type="protein sequence ID" value="MDC3982898.1"/>
    <property type="molecule type" value="Genomic_DNA"/>
</dbReference>
<evidence type="ECO:0000313" key="3">
    <source>
        <dbReference type="Proteomes" id="UP001151081"/>
    </source>
</evidence>
<dbReference type="AlphaFoldDB" id="A0A9X4AS88"/>
<sequence length="71" mass="7341">MSKKVIMSNGYLESDEPVFEIEVLGEHSSGQQGIYTAAPPLPCCSSSSNSARSCNSTSTPGGSRPRMGSGS</sequence>
<dbReference type="RefSeq" id="WP_272421242.1">
    <property type="nucleotide sequence ID" value="NZ_JAGTJJ010000010.1"/>
</dbReference>
<feature type="region of interest" description="Disordered" evidence="1">
    <location>
        <begin position="45"/>
        <end position="71"/>
    </location>
</feature>
<protein>
    <submittedName>
        <fullName evidence="2">Uncharacterized protein</fullName>
    </submittedName>
</protein>
<evidence type="ECO:0000256" key="1">
    <source>
        <dbReference type="SAM" id="MobiDB-lite"/>
    </source>
</evidence>
<evidence type="ECO:0000313" key="2">
    <source>
        <dbReference type="EMBL" id="MDC3982898.1"/>
    </source>
</evidence>
<comment type="caution">
    <text evidence="2">The sequence shown here is derived from an EMBL/GenBank/DDBJ whole genome shotgun (WGS) entry which is preliminary data.</text>
</comment>
<keyword evidence="3" id="KW-1185">Reference proteome</keyword>
<gene>
    <name evidence="2" type="ORF">KEG57_20465</name>
</gene>
<accession>A0A9X4AS88</accession>
<reference evidence="2 3" key="1">
    <citation type="submission" date="2021-04" db="EMBL/GenBank/DDBJ databases">
        <title>Genome analysis of Polyangium sp.</title>
        <authorList>
            <person name="Li Y."/>
            <person name="Wang J."/>
        </authorList>
    </citation>
    <scope>NUCLEOTIDE SEQUENCE [LARGE SCALE GENOMIC DNA]</scope>
    <source>
        <strain evidence="2 3">SDU14</strain>
    </source>
</reference>
<proteinExistence type="predicted"/>
<name>A0A9X4AS88_9BACT</name>
<organism evidence="2 3">
    <name type="scientific">Polyangium jinanense</name>
    <dbReference type="NCBI Taxonomy" id="2829994"/>
    <lineage>
        <taxon>Bacteria</taxon>
        <taxon>Pseudomonadati</taxon>
        <taxon>Myxococcota</taxon>
        <taxon>Polyangia</taxon>
        <taxon>Polyangiales</taxon>
        <taxon>Polyangiaceae</taxon>
        <taxon>Polyangium</taxon>
    </lineage>
</organism>